<dbReference type="InterPro" id="IPR002645">
    <property type="entry name" value="STAS_dom"/>
</dbReference>
<evidence type="ECO:0000313" key="4">
    <source>
        <dbReference type="Proteomes" id="UP000252585"/>
    </source>
</evidence>
<dbReference type="SUPFAM" id="SSF52091">
    <property type="entry name" value="SpoIIaa-like"/>
    <property type="match status" value="1"/>
</dbReference>
<keyword evidence="4" id="KW-1185">Reference proteome</keyword>
<evidence type="ECO:0000259" key="2">
    <source>
        <dbReference type="PROSITE" id="PS50801"/>
    </source>
</evidence>
<dbReference type="AlphaFoldDB" id="A0A368XP82"/>
<accession>A0A368XP82</accession>
<dbReference type="Pfam" id="PF01740">
    <property type="entry name" value="STAS"/>
    <property type="match status" value="1"/>
</dbReference>
<dbReference type="InterPro" id="IPR036513">
    <property type="entry name" value="STAS_dom_sf"/>
</dbReference>
<dbReference type="OrthoDB" id="2624594at2"/>
<dbReference type="PANTHER" id="PTHR33745">
    <property type="entry name" value="RSBT ANTAGONIST PROTEIN RSBS-RELATED"/>
    <property type="match status" value="1"/>
</dbReference>
<comment type="caution">
    <text evidence="3">The sequence shown here is derived from an EMBL/GenBank/DDBJ whole genome shotgun (WGS) entry which is preliminary data.</text>
</comment>
<dbReference type="EMBL" id="QPJJ01000007">
    <property type="protein sequence ID" value="RCW69801.1"/>
    <property type="molecule type" value="Genomic_DNA"/>
</dbReference>
<reference evidence="3 4" key="1">
    <citation type="submission" date="2018-07" db="EMBL/GenBank/DDBJ databases">
        <title>Genomic Encyclopedia of Type Strains, Phase IV (KMG-IV): sequencing the most valuable type-strain genomes for metagenomic binning, comparative biology and taxonomic classification.</title>
        <authorList>
            <person name="Goeker M."/>
        </authorList>
    </citation>
    <scope>NUCLEOTIDE SEQUENCE [LARGE SCALE GENOMIC DNA]</scope>
    <source>
        <strain evidence="3 4">DSM 27696</strain>
    </source>
</reference>
<protein>
    <submittedName>
        <fullName evidence="3">RsbT co-antagonist protein RsbR</fullName>
    </submittedName>
</protein>
<dbReference type="Proteomes" id="UP000252585">
    <property type="component" value="Unassembled WGS sequence"/>
</dbReference>
<evidence type="ECO:0000256" key="1">
    <source>
        <dbReference type="ARBA" id="ARBA00022553"/>
    </source>
</evidence>
<dbReference type="Gene3D" id="3.30.750.24">
    <property type="entry name" value="STAS domain"/>
    <property type="match status" value="1"/>
</dbReference>
<evidence type="ECO:0000313" key="3">
    <source>
        <dbReference type="EMBL" id="RCW69801.1"/>
    </source>
</evidence>
<sequence length="259" mass="29747">MVQVKHLPLPYFEINKNYDIQSISSITSKTFAVGDNFLNIVDDDSKKKVEEYIQPKVKDIEMELVLNTIEAPTSLFNVYVTWEGETGHIICQPLQDQLEKLSKQLDDLRARLTSSDFDLIEKKEELEQTLIRVNKLSGPFLPLSERLVFVPLFGDLDKHMLRLIKPHIVDALNQSDYSYILFDFSAVDVITQEGLTELDQFFQTIQLLGQKTIISGIKPAQATTIKFSNWFRQSIKVANLETAINRYLVPSKQKNKYSS</sequence>
<feature type="domain" description="STAS" evidence="2">
    <location>
        <begin position="137"/>
        <end position="221"/>
    </location>
</feature>
<dbReference type="PROSITE" id="PS50801">
    <property type="entry name" value="STAS"/>
    <property type="match status" value="1"/>
</dbReference>
<dbReference type="CDD" id="cd07041">
    <property type="entry name" value="STAS_RsbR_RsbS_like"/>
    <property type="match status" value="1"/>
</dbReference>
<gene>
    <name evidence="3" type="ORF">DFR57_107191</name>
</gene>
<proteinExistence type="predicted"/>
<keyword evidence="1" id="KW-0597">Phosphoprotein</keyword>
<organism evidence="3 4">
    <name type="scientific">Saliterribacillus persicus</name>
    <dbReference type="NCBI Taxonomy" id="930114"/>
    <lineage>
        <taxon>Bacteria</taxon>
        <taxon>Bacillati</taxon>
        <taxon>Bacillota</taxon>
        <taxon>Bacilli</taxon>
        <taxon>Bacillales</taxon>
        <taxon>Bacillaceae</taxon>
        <taxon>Saliterribacillus</taxon>
    </lineage>
</organism>
<dbReference type="PANTHER" id="PTHR33745:SF3">
    <property type="entry name" value="RSBT CO-ANTAGONIST PROTEIN RSBRC"/>
    <property type="match status" value="1"/>
</dbReference>
<dbReference type="RefSeq" id="WP_114353015.1">
    <property type="nucleotide sequence ID" value="NZ_QPJJ01000007.1"/>
</dbReference>
<dbReference type="InterPro" id="IPR051932">
    <property type="entry name" value="Bact_StressResp_Reg"/>
</dbReference>
<name>A0A368XP82_9BACI</name>